<keyword evidence="9 15" id="KW-0456">Lyase</keyword>
<keyword evidence="8 15" id="KW-0411">Iron-sulfur</keyword>
<sequence>MQNKRSNQLIGKPGTKNWYKRAPARGMMRAVGFKDEDFSKPLITVACPYTNITPCNAHIQGLGEEVMRQVEKQGGKPVIFGTPVVTDGETMGMEGMKYSLVSRDLIADSIEMMHEAYMADGALTLSGCDKTIPGSLMPLCRNNSIGITLYGGTILPGQSHGKDLNIVSIFEAVGKFGAKKITEKEMHEIECKSCPGNGACGGMYTANTMASAIEAMGMSLPGTASHPAVDRNNKISPKKLKDCEDSVKALMNLMDKNIHVRDIVTKKSLENAITVFMALGGSTNAVLHLLAIAHEAGVDLKLDDFERISKKTPLLGNFSPFGKYMMEHLDDIGGVPMVMKMLYEAGLIHGDCLTVTGKNVAENLKSAPLRPATQDIIFSLKQPLAPAHHHVVILRGSLAPEGAVMKLSGKEISFHQGPARVFEKEEDALTAILDGKIKKGDVIVIRYEGPKGGPGMREMLSPSSALMGAGLGKDVALITDGRFSGGTHGIMVAHISPEAVVGGPIGLVKEGDQIKIDLNKKTVDLLVDNKEMLKRKSQWKAPKPKYERGVLAKYAKLVSSASYGAVTS</sequence>
<dbReference type="Gene3D" id="3.50.30.80">
    <property type="entry name" value="IlvD/EDD C-terminal domain-like"/>
    <property type="match status" value="1"/>
</dbReference>
<comment type="catalytic activity">
    <reaction evidence="15">
        <text>(2R,3R)-2,3-dihydroxy-3-methylpentanoate = (S)-3-methyl-2-oxopentanoate + H2O</text>
        <dbReference type="Rhea" id="RHEA:27694"/>
        <dbReference type="ChEBI" id="CHEBI:15377"/>
        <dbReference type="ChEBI" id="CHEBI:35146"/>
        <dbReference type="ChEBI" id="CHEBI:49258"/>
        <dbReference type="EC" id="4.2.1.9"/>
    </reaction>
</comment>
<comment type="similarity">
    <text evidence="2 15">Belongs to the IlvD/Edd family.</text>
</comment>
<keyword evidence="4 15" id="KW-0001">2Fe-2S</keyword>
<comment type="function">
    <text evidence="15">Functions in the biosynthesis of branched-chain amino acids. Catalyzes the dehydration of (2R,3R)-2,3-dihydroxy-3-methylpentanoate (2,3-dihydroxy-3-methylvalerate) into 2-oxo-3-methylpentanoate (2-oxo-3-methylvalerate) and of (2R)-2,3-dihydroxy-3-methylbutanoate (2,3-dihydroxyisovalerate) into 2-oxo-3-methylbutanoate (2-oxoisovalerate), the penultimate precursor to L-isoleucine and L-valine, respectively.</text>
</comment>
<evidence type="ECO:0000313" key="19">
    <source>
        <dbReference type="Proteomes" id="UP000034127"/>
    </source>
</evidence>
<dbReference type="GO" id="GO:0051537">
    <property type="term" value="F:2 iron, 2 sulfur cluster binding"/>
    <property type="evidence" value="ECO:0007669"/>
    <property type="project" value="UniProtKB-UniRule"/>
</dbReference>
<dbReference type="NCBIfam" id="TIGR00110">
    <property type="entry name" value="ilvD"/>
    <property type="match status" value="1"/>
</dbReference>
<dbReference type="PANTHER" id="PTHR21000">
    <property type="entry name" value="DIHYDROXY-ACID DEHYDRATASE DAD"/>
    <property type="match status" value="1"/>
</dbReference>
<name>A0A0G0BDY7_9BACT</name>
<evidence type="ECO:0000256" key="10">
    <source>
        <dbReference type="ARBA" id="ARBA00023304"/>
    </source>
</evidence>
<comment type="subunit">
    <text evidence="15">Homodimer.</text>
</comment>
<dbReference type="NCBIfam" id="NF002068">
    <property type="entry name" value="PRK00911.1"/>
    <property type="match status" value="1"/>
</dbReference>
<evidence type="ECO:0000259" key="16">
    <source>
        <dbReference type="Pfam" id="PF00920"/>
    </source>
</evidence>
<dbReference type="InterPro" id="IPR000581">
    <property type="entry name" value="ILV_EDD_N"/>
</dbReference>
<keyword evidence="3 15" id="KW-0028">Amino-acid biosynthesis</keyword>
<evidence type="ECO:0000256" key="5">
    <source>
        <dbReference type="ARBA" id="ARBA00022723"/>
    </source>
</evidence>
<comment type="catalytic activity">
    <reaction evidence="11">
        <text>(2R)-2,3-dihydroxy-3-methylbutanoate = 3-methyl-2-oxobutanoate + H2O</text>
        <dbReference type="Rhea" id="RHEA:24809"/>
        <dbReference type="ChEBI" id="CHEBI:11851"/>
        <dbReference type="ChEBI" id="CHEBI:15377"/>
        <dbReference type="ChEBI" id="CHEBI:49072"/>
        <dbReference type="EC" id="4.2.1.9"/>
    </reaction>
    <physiologicalReaction direction="left-to-right" evidence="11">
        <dbReference type="Rhea" id="RHEA:24810"/>
    </physiologicalReaction>
</comment>
<keyword evidence="10 15" id="KW-0100">Branched-chain amino acid biosynthesis</keyword>
<comment type="caution">
    <text evidence="18">The sequence shown here is derived from an EMBL/GenBank/DDBJ whole genome shotgun (WGS) entry which is preliminary data.</text>
</comment>
<keyword evidence="6 15" id="KW-0460">Magnesium</keyword>
<dbReference type="InterPro" id="IPR042096">
    <property type="entry name" value="Dihydro-acid_dehy_C"/>
</dbReference>
<evidence type="ECO:0000256" key="12">
    <source>
        <dbReference type="ARBA" id="ARBA00029436"/>
    </source>
</evidence>
<dbReference type="Pfam" id="PF24877">
    <property type="entry name" value="ILV_EDD_C"/>
    <property type="match status" value="1"/>
</dbReference>
<dbReference type="InterPro" id="IPR020558">
    <property type="entry name" value="DiOHA_6PGluconate_deHydtase_CS"/>
</dbReference>
<evidence type="ECO:0000313" key="18">
    <source>
        <dbReference type="EMBL" id="KKP67619.1"/>
    </source>
</evidence>
<evidence type="ECO:0000256" key="4">
    <source>
        <dbReference type="ARBA" id="ARBA00022714"/>
    </source>
</evidence>
<keyword evidence="5 15" id="KW-0479">Metal-binding</keyword>
<dbReference type="InterPro" id="IPR037237">
    <property type="entry name" value="IlvD/EDD_N"/>
</dbReference>
<comment type="pathway">
    <text evidence="12 15">Amino-acid biosynthesis; L-valine biosynthesis; L-valine from pyruvate: step 3/4.</text>
</comment>
<dbReference type="HAMAP" id="MF_00012">
    <property type="entry name" value="IlvD"/>
    <property type="match status" value="1"/>
</dbReference>
<dbReference type="PANTHER" id="PTHR21000:SF5">
    <property type="entry name" value="DIHYDROXY-ACID DEHYDRATASE, MITOCHONDRIAL"/>
    <property type="match status" value="1"/>
</dbReference>
<feature type="binding site" evidence="15">
    <location>
        <position position="129"/>
    </location>
    <ligand>
        <name>Mg(2+)</name>
        <dbReference type="ChEBI" id="CHEBI:18420"/>
    </ligand>
</feature>
<dbReference type="Pfam" id="PF00920">
    <property type="entry name" value="ILVD_EDD_N"/>
    <property type="match status" value="1"/>
</dbReference>
<gene>
    <name evidence="15" type="primary">ilvD</name>
    <name evidence="18" type="ORF">UR63_C0011G0022</name>
</gene>
<feature type="binding site" description="via carbamate group" evidence="15">
    <location>
        <position position="130"/>
    </location>
    <ligand>
        <name>Mg(2+)</name>
        <dbReference type="ChEBI" id="CHEBI:18420"/>
    </ligand>
</feature>
<proteinExistence type="inferred from homology"/>
<evidence type="ECO:0000256" key="6">
    <source>
        <dbReference type="ARBA" id="ARBA00022842"/>
    </source>
</evidence>
<dbReference type="Proteomes" id="UP000034127">
    <property type="component" value="Unassembled WGS sequence"/>
</dbReference>
<dbReference type="FunFam" id="3.50.30.80:FF:000001">
    <property type="entry name" value="Dihydroxy-acid dehydratase"/>
    <property type="match status" value="1"/>
</dbReference>
<dbReference type="InterPro" id="IPR050165">
    <property type="entry name" value="DHAD_IlvD/Edd"/>
</dbReference>
<evidence type="ECO:0000259" key="17">
    <source>
        <dbReference type="Pfam" id="PF24877"/>
    </source>
</evidence>
<reference evidence="18 19" key="1">
    <citation type="journal article" date="2015" name="Nature">
        <title>rRNA introns, odd ribosomes, and small enigmatic genomes across a large radiation of phyla.</title>
        <authorList>
            <person name="Brown C.T."/>
            <person name="Hug L.A."/>
            <person name="Thomas B.C."/>
            <person name="Sharon I."/>
            <person name="Castelle C.J."/>
            <person name="Singh A."/>
            <person name="Wilkins M.J."/>
            <person name="Williams K.H."/>
            <person name="Banfield J.F."/>
        </authorList>
    </citation>
    <scope>NUCLEOTIDE SEQUENCE [LARGE SCALE GENOMIC DNA]</scope>
</reference>
<organism evidence="18 19">
    <name type="scientific">Candidatus Roizmanbacteria bacterium GW2011_GWC2_35_12</name>
    <dbReference type="NCBI Taxonomy" id="1618485"/>
    <lineage>
        <taxon>Bacteria</taxon>
        <taxon>Candidatus Roizmaniibacteriota</taxon>
    </lineage>
</organism>
<dbReference type="UniPathway" id="UPA00047">
    <property type="reaction ID" value="UER00057"/>
</dbReference>
<evidence type="ECO:0000256" key="8">
    <source>
        <dbReference type="ARBA" id="ARBA00023014"/>
    </source>
</evidence>
<dbReference type="SUPFAM" id="SSF143975">
    <property type="entry name" value="IlvD/EDD N-terminal domain-like"/>
    <property type="match status" value="1"/>
</dbReference>
<evidence type="ECO:0000256" key="3">
    <source>
        <dbReference type="ARBA" id="ARBA00022605"/>
    </source>
</evidence>
<dbReference type="EC" id="4.2.1.9" evidence="14 15"/>
<protein>
    <recommendedName>
        <fullName evidence="14 15">Dihydroxy-acid dehydratase</fullName>
        <shortName evidence="15">DAD</shortName>
        <ecNumber evidence="14 15">4.2.1.9</ecNumber>
    </recommendedName>
</protein>
<comment type="cofactor">
    <cofactor evidence="15">
        <name>[2Fe-2S] cluster</name>
        <dbReference type="ChEBI" id="CHEBI:190135"/>
    </cofactor>
    <text evidence="15">Binds 1 [2Fe-2S] cluster per subunit. This cluster acts as a Lewis acid cofactor.</text>
</comment>
<feature type="domain" description="Dihydroxy-acid/6-phosphogluconate dehydratase N-terminal" evidence="16">
    <location>
        <begin position="40"/>
        <end position="363"/>
    </location>
</feature>
<dbReference type="EMBL" id="LBPX01000011">
    <property type="protein sequence ID" value="KKP67619.1"/>
    <property type="molecule type" value="Genomic_DNA"/>
</dbReference>
<dbReference type="GO" id="GO:0004160">
    <property type="term" value="F:dihydroxy-acid dehydratase activity"/>
    <property type="evidence" value="ECO:0007669"/>
    <property type="project" value="UniProtKB-UniRule"/>
</dbReference>
<evidence type="ECO:0000256" key="7">
    <source>
        <dbReference type="ARBA" id="ARBA00023004"/>
    </source>
</evidence>
<feature type="modified residue" description="N6-carboxylysine" evidence="15">
    <location>
        <position position="130"/>
    </location>
</feature>
<dbReference type="PROSITE" id="PS00887">
    <property type="entry name" value="ILVD_EDD_2"/>
    <property type="match status" value="1"/>
</dbReference>
<dbReference type="AlphaFoldDB" id="A0A0G0BDY7"/>
<evidence type="ECO:0000256" key="1">
    <source>
        <dbReference type="ARBA" id="ARBA00001946"/>
    </source>
</evidence>
<feature type="binding site" evidence="15">
    <location>
        <position position="458"/>
    </location>
    <ligand>
        <name>Mg(2+)</name>
        <dbReference type="ChEBI" id="CHEBI:18420"/>
    </ligand>
</feature>
<dbReference type="InterPro" id="IPR056740">
    <property type="entry name" value="ILV_EDD_C"/>
</dbReference>
<evidence type="ECO:0000256" key="9">
    <source>
        <dbReference type="ARBA" id="ARBA00023239"/>
    </source>
</evidence>
<feature type="active site" description="Proton acceptor" evidence="15">
    <location>
        <position position="484"/>
    </location>
</feature>
<comment type="cofactor">
    <cofactor evidence="1 15">
        <name>Mg(2+)</name>
        <dbReference type="ChEBI" id="CHEBI:18420"/>
    </cofactor>
</comment>
<dbReference type="PATRIC" id="fig|1618485.3.peg.352"/>
<dbReference type="GO" id="GO:0000287">
    <property type="term" value="F:magnesium ion binding"/>
    <property type="evidence" value="ECO:0007669"/>
    <property type="project" value="UniProtKB-UniRule"/>
</dbReference>
<evidence type="ECO:0000256" key="2">
    <source>
        <dbReference type="ARBA" id="ARBA00006486"/>
    </source>
</evidence>
<keyword evidence="7 15" id="KW-0408">Iron</keyword>
<accession>A0A0G0BDY7</accession>
<dbReference type="SUPFAM" id="SSF52016">
    <property type="entry name" value="LeuD/IlvD-like"/>
    <property type="match status" value="1"/>
</dbReference>
<dbReference type="GO" id="GO:0009099">
    <property type="term" value="P:L-valine biosynthetic process"/>
    <property type="evidence" value="ECO:0007669"/>
    <property type="project" value="UniProtKB-UniRule"/>
</dbReference>
<evidence type="ECO:0000256" key="11">
    <source>
        <dbReference type="ARBA" id="ARBA00029304"/>
    </source>
</evidence>
<evidence type="ECO:0000256" key="15">
    <source>
        <dbReference type="HAMAP-Rule" id="MF_00012"/>
    </source>
</evidence>
<comment type="pathway">
    <text evidence="13 15">Amino-acid biosynthesis; L-isoleucine biosynthesis; L-isoleucine from 2-oxobutanoate: step 3/4.</text>
</comment>
<dbReference type="InterPro" id="IPR004404">
    <property type="entry name" value="DihydroxyA_deHydtase"/>
</dbReference>
<evidence type="ECO:0000256" key="14">
    <source>
        <dbReference type="ARBA" id="ARBA00029490"/>
    </source>
</evidence>
<feature type="domain" description="Dihydroxy-acid/6-phosphogluconate dehydratase C-terminal" evidence="17">
    <location>
        <begin position="375"/>
        <end position="565"/>
    </location>
</feature>
<feature type="binding site" evidence="15">
    <location>
        <position position="87"/>
    </location>
    <ligand>
        <name>Mg(2+)</name>
        <dbReference type="ChEBI" id="CHEBI:18420"/>
    </ligand>
</feature>
<feature type="binding site" evidence="15">
    <location>
        <position position="55"/>
    </location>
    <ligand>
        <name>[2Fe-2S] cluster</name>
        <dbReference type="ChEBI" id="CHEBI:190135"/>
    </ligand>
</feature>
<evidence type="ECO:0000256" key="13">
    <source>
        <dbReference type="ARBA" id="ARBA00029437"/>
    </source>
</evidence>
<dbReference type="UniPathway" id="UPA00049">
    <property type="reaction ID" value="UER00061"/>
</dbReference>
<dbReference type="GO" id="GO:0009097">
    <property type="term" value="P:isoleucine biosynthetic process"/>
    <property type="evidence" value="ECO:0007669"/>
    <property type="project" value="UniProtKB-UniRule"/>
</dbReference>
<comment type="caution">
    <text evidence="15">Lacks conserved residue(s) required for the propagation of feature annotation.</text>
</comment>